<dbReference type="InterPro" id="IPR001829">
    <property type="entry name" value="Pili_assmbl_chaperone_bac"/>
</dbReference>
<dbReference type="InterPro" id="IPR036316">
    <property type="entry name" value="Pili_assmbl_chap_C_dom_sf"/>
</dbReference>
<dbReference type="Pfam" id="PF00345">
    <property type="entry name" value="PapD_N"/>
    <property type="match status" value="1"/>
</dbReference>
<dbReference type="PANTHER" id="PTHR30251">
    <property type="entry name" value="PILUS ASSEMBLY CHAPERONE"/>
    <property type="match status" value="1"/>
</dbReference>
<dbReference type="PRINTS" id="PR00969">
    <property type="entry name" value="CHAPERONPILI"/>
</dbReference>
<comment type="similarity">
    <text evidence="2">Belongs to the periplasmic pilus chaperone family.</text>
</comment>
<evidence type="ECO:0000259" key="6">
    <source>
        <dbReference type="Pfam" id="PF00345"/>
    </source>
</evidence>
<evidence type="ECO:0000256" key="4">
    <source>
        <dbReference type="ARBA" id="ARBA00022764"/>
    </source>
</evidence>
<dbReference type="SUPFAM" id="SSF49584">
    <property type="entry name" value="Periplasmic chaperone C-domain"/>
    <property type="match status" value="1"/>
</dbReference>
<evidence type="ECO:0000256" key="2">
    <source>
        <dbReference type="ARBA" id="ARBA00007399"/>
    </source>
</evidence>
<feature type="domain" description="Pili assembly chaperone N-terminal" evidence="6">
    <location>
        <begin position="51"/>
        <end position="162"/>
    </location>
</feature>
<dbReference type="Gene3D" id="2.60.40.10">
    <property type="entry name" value="Immunoglobulins"/>
    <property type="match status" value="1"/>
</dbReference>
<evidence type="ECO:0000313" key="7">
    <source>
        <dbReference type="EMBL" id="UWM47429.1"/>
    </source>
</evidence>
<evidence type="ECO:0000256" key="1">
    <source>
        <dbReference type="ARBA" id="ARBA00004418"/>
    </source>
</evidence>
<dbReference type="PANTHER" id="PTHR30251:SF3">
    <property type="entry name" value="FIMBRIAL CHAPARONE PROTEIN"/>
    <property type="match status" value="1"/>
</dbReference>
<accession>A0ABY5UVC1</accession>
<dbReference type="NCBIfam" id="NF007392">
    <property type="entry name" value="PRK09918.1"/>
    <property type="match status" value="1"/>
</dbReference>
<dbReference type="SUPFAM" id="SSF49354">
    <property type="entry name" value="PapD-like"/>
    <property type="match status" value="1"/>
</dbReference>
<proteinExistence type="inferred from homology"/>
<dbReference type="InterPro" id="IPR016147">
    <property type="entry name" value="Pili_assmbl_chaperone_N"/>
</dbReference>
<keyword evidence="3" id="KW-0732">Signal</keyword>
<keyword evidence="4" id="KW-0574">Periplasm</keyword>
<keyword evidence="5" id="KW-0143">Chaperone</keyword>
<sequence>MGSIMNNTMINTVTAFHPIWGRIKFNRVKSLFIFSLLLLLSGWSLTTYASFKLESTTVILKESEGRASFTIDNTSANPILLVTKLVDLDGKSLSKQILISPPVTRIDAGQSQQVNFVLKKGTVLDTEVLLKASFEGVEQVPGNATVMPIRQEIGFFIQPNAVPQIKTPWQELVFSTSGNNLIIKNPSKHVVRLGPQVILAPSNEVVALGNPYIMPGASKQFPIKSSPTSVKMTPLSRYGFAQAEVAIPVTH</sequence>
<protein>
    <submittedName>
        <fullName evidence="7">Fimbria/pilus chaperone family protein</fullName>
    </submittedName>
</protein>
<dbReference type="InterPro" id="IPR008962">
    <property type="entry name" value="PapD-like_sf"/>
</dbReference>
<dbReference type="Proteomes" id="UP001057860">
    <property type="component" value="Chromosome"/>
</dbReference>
<name>A0ABY5UVC1_9GAMM</name>
<organism evidence="7 8">
    <name type="scientific">Yersinia alsatica</name>
    <dbReference type="NCBI Taxonomy" id="2890317"/>
    <lineage>
        <taxon>Bacteria</taxon>
        <taxon>Pseudomonadati</taxon>
        <taxon>Pseudomonadota</taxon>
        <taxon>Gammaproteobacteria</taxon>
        <taxon>Enterobacterales</taxon>
        <taxon>Yersiniaceae</taxon>
        <taxon>Yersinia</taxon>
    </lineage>
</organism>
<dbReference type="EMBL" id="CP104006">
    <property type="protein sequence ID" value="UWM47429.1"/>
    <property type="molecule type" value="Genomic_DNA"/>
</dbReference>
<reference evidence="7" key="1">
    <citation type="submission" date="2022-08" db="EMBL/GenBank/DDBJ databases">
        <authorList>
            <person name="Bogun A."/>
            <person name="Kislichkina A."/>
            <person name="Solomentsev V."/>
            <person name="Skryabin Y."/>
            <person name="Sizova A."/>
            <person name="Platonov M."/>
            <person name="Dentovskaya S."/>
        </authorList>
    </citation>
    <scope>NUCLEOTIDE SEQUENCE</scope>
    <source>
        <strain evidence="7">SCPM-O-B-7604</strain>
    </source>
</reference>
<dbReference type="InterPro" id="IPR013783">
    <property type="entry name" value="Ig-like_fold"/>
</dbReference>
<evidence type="ECO:0000313" key="8">
    <source>
        <dbReference type="Proteomes" id="UP001057860"/>
    </source>
</evidence>
<evidence type="ECO:0000256" key="3">
    <source>
        <dbReference type="ARBA" id="ARBA00022729"/>
    </source>
</evidence>
<gene>
    <name evidence="7" type="ORF">N0H69_16630</name>
</gene>
<keyword evidence="8" id="KW-1185">Reference proteome</keyword>
<comment type="subcellular location">
    <subcellularLocation>
        <location evidence="1">Periplasm</location>
    </subcellularLocation>
</comment>
<evidence type="ECO:0000256" key="5">
    <source>
        <dbReference type="ARBA" id="ARBA00023186"/>
    </source>
</evidence>
<dbReference type="InterPro" id="IPR050643">
    <property type="entry name" value="Periplasmic_pilus_chap"/>
</dbReference>